<name>A0A914VNQ2_9BILA</name>
<dbReference type="Proteomes" id="UP000887566">
    <property type="component" value="Unplaced"/>
</dbReference>
<protein>
    <submittedName>
        <fullName evidence="2">Secreted protein</fullName>
    </submittedName>
</protein>
<dbReference type="AlphaFoldDB" id="A0A914VNQ2"/>
<organism evidence="1 2">
    <name type="scientific">Plectus sambesii</name>
    <dbReference type="NCBI Taxonomy" id="2011161"/>
    <lineage>
        <taxon>Eukaryota</taxon>
        <taxon>Metazoa</taxon>
        <taxon>Ecdysozoa</taxon>
        <taxon>Nematoda</taxon>
        <taxon>Chromadorea</taxon>
        <taxon>Plectida</taxon>
        <taxon>Plectina</taxon>
        <taxon>Plectoidea</taxon>
        <taxon>Plectidae</taxon>
        <taxon>Plectus</taxon>
    </lineage>
</organism>
<proteinExistence type="predicted"/>
<accession>A0A914VNQ2</accession>
<evidence type="ECO:0000313" key="2">
    <source>
        <dbReference type="WBParaSite" id="PSAMB.scaffold224size64196.g3411.t1"/>
    </source>
</evidence>
<keyword evidence="1" id="KW-1185">Reference proteome</keyword>
<evidence type="ECO:0000313" key="1">
    <source>
        <dbReference type="Proteomes" id="UP000887566"/>
    </source>
</evidence>
<sequence length="129" mass="13477">MTAAAAVVTTIIVHEAVIVSYSAAPSRAPGMAPSATGALHPIHSTSRRLVFASIDATLAAPGGFGSLSLSFSLSRALVSLSVVGARTFQRNHLEVKVGGSLWTAFFEWESIDTPPPSDITVTNRSTLRN</sequence>
<reference evidence="2" key="1">
    <citation type="submission" date="2022-11" db="UniProtKB">
        <authorList>
            <consortium name="WormBaseParasite"/>
        </authorList>
    </citation>
    <scope>IDENTIFICATION</scope>
</reference>
<dbReference type="WBParaSite" id="PSAMB.scaffold224size64196.g3411.t1">
    <property type="protein sequence ID" value="PSAMB.scaffold224size64196.g3411.t1"/>
    <property type="gene ID" value="PSAMB.scaffold224size64196.g3411"/>
</dbReference>